<dbReference type="Proteomes" id="UP001226762">
    <property type="component" value="Unassembled WGS sequence"/>
</dbReference>
<comment type="caution">
    <text evidence="1">The sequence shown here is derived from an EMBL/GenBank/DDBJ whole genome shotgun (WGS) entry which is preliminary data.</text>
</comment>
<proteinExistence type="predicted"/>
<reference evidence="1" key="1">
    <citation type="submission" date="2022-07" db="EMBL/GenBank/DDBJ databases">
        <authorList>
            <person name="Otstavnykh N."/>
            <person name="Isaeva M."/>
            <person name="Bystritskaya E."/>
        </authorList>
    </citation>
    <scope>NUCLEOTIDE SEQUENCE</scope>
    <source>
        <strain evidence="1">KCTC 52189</strain>
    </source>
</reference>
<dbReference type="EMBL" id="JANHAX010000003">
    <property type="protein sequence ID" value="MDQ2090436.1"/>
    <property type="molecule type" value="Genomic_DNA"/>
</dbReference>
<accession>A0AAE3WC07</accession>
<evidence type="ECO:0000313" key="2">
    <source>
        <dbReference type="Proteomes" id="UP001226762"/>
    </source>
</evidence>
<gene>
    <name evidence="1" type="ORF">NO357_11055</name>
</gene>
<protein>
    <submittedName>
        <fullName evidence="1">Uncharacterized protein</fullName>
    </submittedName>
</protein>
<keyword evidence="2" id="KW-1185">Reference proteome</keyword>
<dbReference type="AlphaFoldDB" id="A0AAE3WC07"/>
<name>A0AAE3WC07_9RHOB</name>
<dbReference type="RefSeq" id="WP_306735718.1">
    <property type="nucleotide sequence ID" value="NZ_JANHAX010000003.1"/>
</dbReference>
<reference evidence="1" key="2">
    <citation type="submission" date="2023-02" db="EMBL/GenBank/DDBJ databases">
        <title>'Rhodoalgimonas zhirmunskyi' gen. nov., isolated from a red alga.</title>
        <authorList>
            <person name="Nedashkovskaya O.I."/>
            <person name="Otstavnykh N.Y."/>
            <person name="Bystritskaya E.P."/>
            <person name="Balabanova L.A."/>
            <person name="Isaeva M.P."/>
        </authorList>
    </citation>
    <scope>NUCLEOTIDE SEQUENCE</scope>
    <source>
        <strain evidence="1">KCTC 52189</strain>
    </source>
</reference>
<organism evidence="1 2">
    <name type="scientific">Marimonas arenosa</name>
    <dbReference type="NCBI Taxonomy" id="1795305"/>
    <lineage>
        <taxon>Bacteria</taxon>
        <taxon>Pseudomonadati</taxon>
        <taxon>Pseudomonadota</taxon>
        <taxon>Alphaproteobacteria</taxon>
        <taxon>Rhodobacterales</taxon>
        <taxon>Paracoccaceae</taxon>
        <taxon>Marimonas</taxon>
    </lineage>
</organism>
<sequence length="237" mass="25904">MDVQTLRRNLEACHVASSRERRKLGRSLGHLAMTLEKADALSTPEDITLAIEALAIGADVHTYPQRYHMSRARLMNRRREVLGLSEPEISVEKSIRIDVEAGALIIADPSLSRDMLFEANRAHATMNEHGFFVVALGGDGAVRVRLRVHRSGPCEPQASEFRRLREATPEGVLKLGNNGVLVEGGGSKRLTLPIPPGDYRICAYGLGLGRAPECLILISPLTGTPPTPLHETPELIL</sequence>
<evidence type="ECO:0000313" key="1">
    <source>
        <dbReference type="EMBL" id="MDQ2090436.1"/>
    </source>
</evidence>